<comment type="catalytic activity">
    <reaction evidence="8 9">
        <text>tRNA(His) + L-histidine + ATP = L-histidyl-tRNA(His) + AMP + diphosphate + H(+)</text>
        <dbReference type="Rhea" id="RHEA:17313"/>
        <dbReference type="Rhea" id="RHEA-COMP:9665"/>
        <dbReference type="Rhea" id="RHEA-COMP:9689"/>
        <dbReference type="ChEBI" id="CHEBI:15378"/>
        <dbReference type="ChEBI" id="CHEBI:30616"/>
        <dbReference type="ChEBI" id="CHEBI:33019"/>
        <dbReference type="ChEBI" id="CHEBI:57595"/>
        <dbReference type="ChEBI" id="CHEBI:78442"/>
        <dbReference type="ChEBI" id="CHEBI:78527"/>
        <dbReference type="ChEBI" id="CHEBI:456215"/>
        <dbReference type="EC" id="6.1.1.21"/>
    </reaction>
</comment>
<dbReference type="EMBL" id="CP006682">
    <property type="protein sequence ID" value="AHB36312.1"/>
    <property type="molecule type" value="Genomic_DNA"/>
</dbReference>
<comment type="similarity">
    <text evidence="1 9">Belongs to the class-II aminoacyl-tRNA synthetase family.</text>
</comment>
<dbReference type="AlphaFoldDB" id="V5RHZ8"/>
<dbReference type="PANTHER" id="PTHR43707">
    <property type="entry name" value="HISTIDYL-TRNA SYNTHETASE"/>
    <property type="match status" value="1"/>
</dbReference>
<dbReference type="Gene3D" id="3.40.50.800">
    <property type="entry name" value="Anticodon-binding domain"/>
    <property type="match status" value="1"/>
</dbReference>
<evidence type="ECO:0000256" key="1">
    <source>
        <dbReference type="ARBA" id="ARBA00008226"/>
    </source>
</evidence>
<protein>
    <recommendedName>
        <fullName evidence="9">Histidine--tRNA ligase</fullName>
        <ecNumber evidence="9">6.1.1.21</ecNumber>
    </recommendedName>
    <alternativeName>
        <fullName evidence="9">Histidyl-tRNA synthetase</fullName>
        <shortName evidence="9">HisRS</shortName>
    </alternativeName>
</protein>
<keyword evidence="2 9" id="KW-0963">Cytoplasm</keyword>
<keyword evidence="4 9" id="KW-0547">Nucleotide-binding</keyword>
<dbReference type="Pfam" id="PF03129">
    <property type="entry name" value="HGTP_anticodon"/>
    <property type="match status" value="1"/>
</dbReference>
<evidence type="ECO:0000256" key="8">
    <source>
        <dbReference type="ARBA" id="ARBA00047639"/>
    </source>
</evidence>
<dbReference type="GO" id="GO:0005737">
    <property type="term" value="C:cytoplasm"/>
    <property type="evidence" value="ECO:0007669"/>
    <property type="project" value="UniProtKB-SubCell"/>
</dbReference>
<comment type="subunit">
    <text evidence="9">Homodimer.</text>
</comment>
<dbReference type="GO" id="GO:0004821">
    <property type="term" value="F:histidine-tRNA ligase activity"/>
    <property type="evidence" value="ECO:0007669"/>
    <property type="project" value="UniProtKB-UniRule"/>
</dbReference>
<name>V5RHZ8_SPIAP</name>
<evidence type="ECO:0000256" key="7">
    <source>
        <dbReference type="ARBA" id="ARBA00023146"/>
    </source>
</evidence>
<dbReference type="GO" id="GO:0005524">
    <property type="term" value="F:ATP binding"/>
    <property type="evidence" value="ECO:0007669"/>
    <property type="project" value="UniProtKB-UniRule"/>
</dbReference>
<accession>V5RHZ8</accession>
<gene>
    <name evidence="9 12" type="primary">hisS</name>
    <name evidence="12" type="ORF">SAPIS_v1c04670</name>
</gene>
<feature type="binding site" evidence="10">
    <location>
        <begin position="80"/>
        <end position="82"/>
    </location>
    <ligand>
        <name>L-histidine</name>
        <dbReference type="ChEBI" id="CHEBI:57595"/>
    </ligand>
</feature>
<evidence type="ECO:0000313" key="13">
    <source>
        <dbReference type="Proteomes" id="UP000018550"/>
    </source>
</evidence>
<feature type="binding site" evidence="10">
    <location>
        <position position="253"/>
    </location>
    <ligand>
        <name>L-histidine</name>
        <dbReference type="ChEBI" id="CHEBI:57595"/>
    </ligand>
</feature>
<keyword evidence="5 9" id="KW-0067">ATP-binding</keyword>
<keyword evidence="7 9" id="KW-0030">Aminoacyl-tRNA synthetase</keyword>
<proteinExistence type="inferred from homology"/>
<dbReference type="HOGENOM" id="CLU_025113_1_1_14"/>
<feature type="binding site" evidence="10">
    <location>
        <position position="130"/>
    </location>
    <ligand>
        <name>L-histidine</name>
        <dbReference type="ChEBI" id="CHEBI:57595"/>
    </ligand>
</feature>
<evidence type="ECO:0000256" key="10">
    <source>
        <dbReference type="PIRSR" id="PIRSR001549-1"/>
    </source>
</evidence>
<dbReference type="SUPFAM" id="SSF52954">
    <property type="entry name" value="Class II aaRS ABD-related"/>
    <property type="match status" value="1"/>
</dbReference>
<dbReference type="CDD" id="cd00859">
    <property type="entry name" value="HisRS_anticodon"/>
    <property type="match status" value="1"/>
</dbReference>
<dbReference type="Pfam" id="PF13393">
    <property type="entry name" value="tRNA-synt_His"/>
    <property type="match status" value="2"/>
</dbReference>
<feature type="binding site" evidence="10">
    <location>
        <position position="126"/>
    </location>
    <ligand>
        <name>L-histidine</name>
        <dbReference type="ChEBI" id="CHEBI:57595"/>
    </ligand>
</feature>
<dbReference type="GO" id="GO:0006427">
    <property type="term" value="P:histidyl-tRNA aminoacylation"/>
    <property type="evidence" value="ECO:0007669"/>
    <property type="project" value="UniProtKB-UniRule"/>
</dbReference>
<organism evidence="12 13">
    <name type="scientific">Spiroplasma apis B31</name>
    <dbReference type="NCBI Taxonomy" id="1276258"/>
    <lineage>
        <taxon>Bacteria</taxon>
        <taxon>Bacillati</taxon>
        <taxon>Mycoplasmatota</taxon>
        <taxon>Mollicutes</taxon>
        <taxon>Entomoplasmatales</taxon>
        <taxon>Spiroplasmataceae</taxon>
        <taxon>Spiroplasma</taxon>
    </lineage>
</organism>
<dbReference type="EC" id="6.1.1.21" evidence="9"/>
<dbReference type="InterPro" id="IPR045864">
    <property type="entry name" value="aa-tRNA-synth_II/BPL/LPL"/>
</dbReference>
<evidence type="ECO:0000259" key="11">
    <source>
        <dbReference type="PROSITE" id="PS50862"/>
    </source>
</evidence>
<evidence type="ECO:0000256" key="5">
    <source>
        <dbReference type="ARBA" id="ARBA00022840"/>
    </source>
</evidence>
<evidence type="ECO:0000256" key="3">
    <source>
        <dbReference type="ARBA" id="ARBA00022598"/>
    </source>
</evidence>
<feature type="binding site" evidence="10">
    <location>
        <position position="112"/>
    </location>
    <ligand>
        <name>L-histidine</name>
        <dbReference type="ChEBI" id="CHEBI:57595"/>
    </ligand>
</feature>
<dbReference type="InterPro" id="IPR036621">
    <property type="entry name" value="Anticodon-bd_dom_sf"/>
</dbReference>
<dbReference type="OrthoDB" id="9800814at2"/>
<evidence type="ECO:0000256" key="9">
    <source>
        <dbReference type="HAMAP-Rule" id="MF_00127"/>
    </source>
</evidence>
<dbReference type="eggNOG" id="COG0124">
    <property type="taxonomic scope" value="Bacteria"/>
</dbReference>
<evidence type="ECO:0000256" key="4">
    <source>
        <dbReference type="ARBA" id="ARBA00022741"/>
    </source>
</evidence>
<dbReference type="PIRSF" id="PIRSF001549">
    <property type="entry name" value="His-tRNA_synth"/>
    <property type="match status" value="1"/>
</dbReference>
<dbReference type="NCBIfam" id="TIGR00442">
    <property type="entry name" value="hisS"/>
    <property type="match status" value="1"/>
</dbReference>
<dbReference type="SUPFAM" id="SSF55681">
    <property type="entry name" value="Class II aaRS and biotin synthetases"/>
    <property type="match status" value="1"/>
</dbReference>
<dbReference type="HAMAP" id="MF_00127">
    <property type="entry name" value="His_tRNA_synth"/>
    <property type="match status" value="1"/>
</dbReference>
<keyword evidence="6 9" id="KW-0648">Protein biosynthesis</keyword>
<dbReference type="PANTHER" id="PTHR43707:SF1">
    <property type="entry name" value="HISTIDINE--TRNA LIGASE, MITOCHONDRIAL-RELATED"/>
    <property type="match status" value="1"/>
</dbReference>
<dbReference type="PROSITE" id="PS50862">
    <property type="entry name" value="AA_TRNA_LIGASE_II"/>
    <property type="match status" value="1"/>
</dbReference>
<evidence type="ECO:0000313" key="12">
    <source>
        <dbReference type="EMBL" id="AHB36312.1"/>
    </source>
</evidence>
<evidence type="ECO:0000256" key="6">
    <source>
        <dbReference type="ARBA" id="ARBA00022917"/>
    </source>
</evidence>
<reference evidence="12 13" key="1">
    <citation type="journal article" date="2014" name="Genome Announc.">
        <title>Complete Genome Sequence of Spiroplasma apis B31T (ATCC 33834), a Bacterium Associated with May Disease of Honeybees (Apis mellifera).</title>
        <authorList>
            <person name="Ku C."/>
            <person name="Lo W.S."/>
            <person name="Chen L.L."/>
            <person name="Kuo C.H."/>
        </authorList>
    </citation>
    <scope>NUCLEOTIDE SEQUENCE [LARGE SCALE GENOMIC DNA]</scope>
    <source>
        <strain evidence="12">B31</strain>
    </source>
</reference>
<dbReference type="PATRIC" id="fig|1276258.3.peg.469"/>
<dbReference type="Proteomes" id="UP000018550">
    <property type="component" value="Chromosome"/>
</dbReference>
<dbReference type="RefSeq" id="WP_023789271.1">
    <property type="nucleotide sequence ID" value="NC_022998.1"/>
</dbReference>
<dbReference type="InterPro" id="IPR006195">
    <property type="entry name" value="aa-tRNA-synth_II"/>
</dbReference>
<feature type="domain" description="Aminoacyl-transfer RNA synthetases class-II family profile" evidence="11">
    <location>
        <begin position="6"/>
        <end position="304"/>
    </location>
</feature>
<dbReference type="InterPro" id="IPR041715">
    <property type="entry name" value="HisRS-like_core"/>
</dbReference>
<dbReference type="InterPro" id="IPR033656">
    <property type="entry name" value="HisRS_anticodon"/>
</dbReference>
<feature type="binding site" evidence="10">
    <location>
        <begin position="257"/>
        <end position="258"/>
    </location>
    <ligand>
        <name>L-histidine</name>
        <dbReference type="ChEBI" id="CHEBI:57595"/>
    </ligand>
</feature>
<keyword evidence="13" id="KW-1185">Reference proteome</keyword>
<keyword evidence="3 9" id="KW-0436">Ligase</keyword>
<dbReference type="InterPro" id="IPR015807">
    <property type="entry name" value="His-tRNA-ligase"/>
</dbReference>
<dbReference type="STRING" id="1276258.SAPIS_v1c04670"/>
<dbReference type="CDD" id="cd00773">
    <property type="entry name" value="HisRS-like_core"/>
    <property type="match status" value="1"/>
</dbReference>
<dbReference type="Gene3D" id="3.30.930.10">
    <property type="entry name" value="Bira Bifunctional Protein, Domain 2"/>
    <property type="match status" value="1"/>
</dbReference>
<sequence length="411" mass="47573">MIQKPRGTEDLFNEKVREFFALELIIRNLVDLYNYQEIRTPIFESLELFKRSVGEQTDIVSKEMYVFNDKKNRELALKPEGTAPTVRSIIENKLYINENLPLKLFYFGSMFRYERPQSGRQRQFNQFGVEVFGKKTPELDAEILCLAVSLLRTVGIEEFQVNLNYLITGEKRETYIAYLKETLSGLDLCQDCQKRIELNPLRVLDCKIDAPKFKDLKDMKEYLSNDEKEYYQQLKNNLNNLGITYQENGMLVRGLDYYTGFVFEVIDDTGSTLIGGGRYDNLVQELGNVELQAAGFGMGIERIINKLETLGISLAEEQSVDCYIIALCEKAKQFSNILLLMMRSAGIKSEFNYQERNLKSAFKFSEKLKAKNIIIIGENELKNNVVVIKNQITKKEITVPFDKIIETIREK</sequence>
<evidence type="ECO:0000256" key="2">
    <source>
        <dbReference type="ARBA" id="ARBA00022490"/>
    </source>
</evidence>
<comment type="subcellular location">
    <subcellularLocation>
        <location evidence="9">Cytoplasm</location>
    </subcellularLocation>
</comment>
<dbReference type="InterPro" id="IPR004516">
    <property type="entry name" value="HisRS/HisZ"/>
</dbReference>
<dbReference type="KEGG" id="sapi:SAPIS_v1c04670"/>
<dbReference type="InterPro" id="IPR004154">
    <property type="entry name" value="Anticodon-bd"/>
</dbReference>